<evidence type="ECO:0000256" key="1">
    <source>
        <dbReference type="SAM" id="MobiDB-lite"/>
    </source>
</evidence>
<proteinExistence type="predicted"/>
<name>A0A481YUQ6_9VIRU</name>
<dbReference type="EMBL" id="MK500341">
    <property type="protein sequence ID" value="QBK87043.1"/>
    <property type="molecule type" value="Genomic_DNA"/>
</dbReference>
<evidence type="ECO:0000313" key="2">
    <source>
        <dbReference type="EMBL" id="QBK87043.1"/>
    </source>
</evidence>
<sequence length="205" mass="23507">MTPPAFDAERDEYLSEYESESESDADLDIEERILGYIQLAEGGLWTTLEQMDCRGNHRDGWSPETSAEIAAALYTDVRRWLADEPSDPPLEHDRHIQRSRREIEQYLDEVARLHFPDFDFVPSFALRNDELRALDLYDEHDRIEGDDAGINIVIPIRNLVERPEERGAPCGALYSEYVARGAFPNIPCRENARQDRAPLGAPYQA</sequence>
<reference evidence="2" key="1">
    <citation type="journal article" date="2019" name="MBio">
        <title>Virus Genomes from Deep Sea Sediments Expand the Ocean Megavirome and Support Independent Origins of Viral Gigantism.</title>
        <authorList>
            <person name="Backstrom D."/>
            <person name="Yutin N."/>
            <person name="Jorgensen S.L."/>
            <person name="Dharamshi J."/>
            <person name="Homa F."/>
            <person name="Zaremba-Niedwiedzka K."/>
            <person name="Spang A."/>
            <person name="Wolf Y.I."/>
            <person name="Koonin E.V."/>
            <person name="Ettema T.J."/>
        </authorList>
    </citation>
    <scope>NUCLEOTIDE SEQUENCE</scope>
</reference>
<protein>
    <submittedName>
        <fullName evidence="2">Uncharacterized protein</fullName>
    </submittedName>
</protein>
<gene>
    <name evidence="2" type="ORF">LCMAC103_03870</name>
</gene>
<organism evidence="2">
    <name type="scientific">Marseillevirus LCMAC103</name>
    <dbReference type="NCBI Taxonomy" id="2506604"/>
    <lineage>
        <taxon>Viruses</taxon>
        <taxon>Varidnaviria</taxon>
        <taxon>Bamfordvirae</taxon>
        <taxon>Nucleocytoviricota</taxon>
        <taxon>Megaviricetes</taxon>
        <taxon>Pimascovirales</taxon>
        <taxon>Pimascovirales incertae sedis</taxon>
        <taxon>Marseilleviridae</taxon>
    </lineage>
</organism>
<accession>A0A481YUQ6</accession>
<feature type="compositionally biased region" description="Acidic residues" evidence="1">
    <location>
        <begin position="14"/>
        <end position="25"/>
    </location>
</feature>
<feature type="region of interest" description="Disordered" evidence="1">
    <location>
        <begin position="1"/>
        <end position="25"/>
    </location>
</feature>